<evidence type="ECO:0000313" key="4">
    <source>
        <dbReference type="Proteomes" id="UP000028980"/>
    </source>
</evidence>
<dbReference type="Proteomes" id="UP000028980">
    <property type="component" value="Unassembled WGS sequence"/>
</dbReference>
<dbReference type="InterPro" id="IPR006015">
    <property type="entry name" value="Universal_stress_UspA"/>
</dbReference>
<dbReference type="CDD" id="cd00293">
    <property type="entry name" value="USP-like"/>
    <property type="match status" value="2"/>
</dbReference>
<reference evidence="3 4" key="1">
    <citation type="journal article" date="2014" name="Genome Announc.">
        <title>Draft Genome Sequences of Marine Flavobacterium Nonlabens Strains NR17, NR24, NR27, NR32, NR33, and Ara13.</title>
        <authorList>
            <person name="Nakanishi M."/>
            <person name="Meirelles P."/>
            <person name="Suzuki R."/>
            <person name="Takatani N."/>
            <person name="Mino S."/>
            <person name="Suda W."/>
            <person name="Oshima K."/>
            <person name="Hattori M."/>
            <person name="Ohkuma M."/>
            <person name="Hosokawa M."/>
            <person name="Miyashita K."/>
            <person name="Thompson F.L."/>
            <person name="Niwa A."/>
            <person name="Sawabe T."/>
            <person name="Sawabe T."/>
        </authorList>
    </citation>
    <scope>NUCLEOTIDE SEQUENCE [LARGE SCALE GENOMIC DNA]</scope>
    <source>
        <strain evidence="4">JCM19296</strain>
    </source>
</reference>
<dbReference type="InterPro" id="IPR014729">
    <property type="entry name" value="Rossmann-like_a/b/a_fold"/>
</dbReference>
<gene>
    <name evidence="3" type="ORF">JCM19296_2259</name>
</gene>
<feature type="domain" description="UspA" evidence="2">
    <location>
        <begin position="149"/>
        <end position="268"/>
    </location>
</feature>
<comment type="similarity">
    <text evidence="1">Belongs to the universal stress protein A family.</text>
</comment>
<proteinExistence type="inferred from homology"/>
<dbReference type="PANTHER" id="PTHR46268">
    <property type="entry name" value="STRESS RESPONSE PROTEIN NHAX"/>
    <property type="match status" value="1"/>
</dbReference>
<accession>A0A081DCL6</accession>
<evidence type="ECO:0000313" key="3">
    <source>
        <dbReference type="EMBL" id="GAK76662.1"/>
    </source>
</evidence>
<dbReference type="PRINTS" id="PR01438">
    <property type="entry name" value="UNVRSLSTRESS"/>
</dbReference>
<feature type="domain" description="UspA" evidence="2">
    <location>
        <begin position="1"/>
        <end position="140"/>
    </location>
</feature>
<evidence type="ECO:0000259" key="2">
    <source>
        <dbReference type="Pfam" id="PF00582"/>
    </source>
</evidence>
<evidence type="ECO:0000256" key="1">
    <source>
        <dbReference type="ARBA" id="ARBA00008791"/>
    </source>
</evidence>
<dbReference type="PANTHER" id="PTHR46268:SF6">
    <property type="entry name" value="UNIVERSAL STRESS PROTEIN UP12"/>
    <property type="match status" value="1"/>
</dbReference>
<organism evidence="3 4">
    <name type="scientific">Nonlabens ulvanivorans</name>
    <name type="common">Persicivirga ulvanivorans</name>
    <dbReference type="NCBI Taxonomy" id="906888"/>
    <lineage>
        <taxon>Bacteria</taxon>
        <taxon>Pseudomonadati</taxon>
        <taxon>Bacteroidota</taxon>
        <taxon>Flavobacteriia</taxon>
        <taxon>Flavobacteriales</taxon>
        <taxon>Flavobacteriaceae</taxon>
        <taxon>Nonlabens</taxon>
    </lineage>
</organism>
<dbReference type="Gene3D" id="3.40.50.620">
    <property type="entry name" value="HUPs"/>
    <property type="match status" value="2"/>
</dbReference>
<name>A0A081DCL6_NONUL</name>
<protein>
    <submittedName>
        <fullName evidence="3">UspA</fullName>
    </submittedName>
</protein>
<dbReference type="SUPFAM" id="SSF52402">
    <property type="entry name" value="Adenine nucleotide alpha hydrolases-like"/>
    <property type="match status" value="2"/>
</dbReference>
<comment type="caution">
    <text evidence="3">The sequence shown here is derived from an EMBL/GenBank/DDBJ whole genome shotgun (WGS) entry which is preliminary data.</text>
</comment>
<dbReference type="AlphaFoldDB" id="A0A081DCL6"/>
<dbReference type="Pfam" id="PF00582">
    <property type="entry name" value="Usp"/>
    <property type="match status" value="2"/>
</dbReference>
<dbReference type="InterPro" id="IPR006016">
    <property type="entry name" value="UspA"/>
</dbReference>
<dbReference type="EMBL" id="BBLG01000004">
    <property type="protein sequence ID" value="GAK76662.1"/>
    <property type="molecule type" value="Genomic_DNA"/>
</dbReference>
<sequence length="272" mass="30303">MKNIIIPVDFSTHSEYALKTGAILAKKHNTTLHVLHMLELSDSLISHSANENKNEMMFLLALTKKKFEPFLDKDFLEDVKVEALIKHHKVYKEVDALAQKVNADLIIMGSHGLMAHEGIFAGSNAEKMVRNSNTPVLTVKSDPKNFDLKNVVLATDLSAQSVAAYKKALDIFDTLGSSIQLVYVNRPHHNFISTREFKELTREFAKAGGTDQVEFIAGYTVEDGLFEYAHDVKSDCVAVSTHARKGISHFFKGSISEDVANHSKLPVMSFKI</sequence>